<dbReference type="PANTHER" id="PTHR32268">
    <property type="entry name" value="HOMOSERINE O-ACETYLTRANSFERASE"/>
    <property type="match status" value="1"/>
</dbReference>
<comment type="catalytic activity">
    <reaction evidence="2">
        <text>L-homoserine + acetyl-CoA = O-acetyl-L-homoserine + CoA</text>
        <dbReference type="Rhea" id="RHEA:13701"/>
        <dbReference type="ChEBI" id="CHEBI:57287"/>
        <dbReference type="ChEBI" id="CHEBI:57288"/>
        <dbReference type="ChEBI" id="CHEBI:57476"/>
        <dbReference type="ChEBI" id="CHEBI:57716"/>
        <dbReference type="EC" id="2.3.1.31"/>
    </reaction>
</comment>
<reference evidence="5 6" key="1">
    <citation type="submission" date="2017-10" db="EMBL/GenBank/DDBJ databases">
        <title>Sequencing the genomes of 1000 actinobacteria strains.</title>
        <authorList>
            <person name="Klenk H.-P."/>
        </authorList>
    </citation>
    <scope>NUCLEOTIDE SEQUENCE [LARGE SCALE GENOMIC DNA]</scope>
    <source>
        <strain evidence="5 6">DSM 20688</strain>
    </source>
</reference>
<gene>
    <name evidence="2" type="primary">metXA</name>
    <name evidence="5" type="ORF">ATK06_0193</name>
</gene>
<keyword evidence="2" id="KW-0012">Acyltransferase</keyword>
<evidence type="ECO:0000259" key="4">
    <source>
        <dbReference type="Pfam" id="PF00561"/>
    </source>
</evidence>
<protein>
    <recommendedName>
        <fullName evidence="2">Homoserine O-acetyltransferase</fullName>
        <shortName evidence="2">HAT</shortName>
        <ecNumber evidence="2">2.3.1.31</ecNumber>
    </recommendedName>
    <alternativeName>
        <fullName evidence="2">Homoserine transacetylase</fullName>
        <shortName evidence="2">HTA</shortName>
    </alternativeName>
</protein>
<feature type="binding site" evidence="2">
    <location>
        <position position="213"/>
    </location>
    <ligand>
        <name>substrate</name>
    </ligand>
</feature>
<dbReference type="PIRSF" id="PIRSF000443">
    <property type="entry name" value="Homoser_Ac_trans"/>
    <property type="match status" value="1"/>
</dbReference>
<dbReference type="OrthoDB" id="9800754at2"/>
<dbReference type="RefSeq" id="WP_098388687.1">
    <property type="nucleotide sequence ID" value="NZ_LS483404.1"/>
</dbReference>
<organism evidence="5 6">
    <name type="scientific">Corynebacterium renale</name>
    <dbReference type="NCBI Taxonomy" id="1724"/>
    <lineage>
        <taxon>Bacteria</taxon>
        <taxon>Bacillati</taxon>
        <taxon>Actinomycetota</taxon>
        <taxon>Actinomycetes</taxon>
        <taxon>Mycobacteriales</taxon>
        <taxon>Corynebacteriaceae</taxon>
        <taxon>Corynebacterium</taxon>
    </lineage>
</organism>
<comment type="function">
    <text evidence="2">Transfers an acetyl group from acetyl-CoA to L-homoserine, forming acetyl-L-homoserine.</text>
</comment>
<dbReference type="HAMAP" id="MF_00296">
    <property type="entry name" value="MetX_acyltransf"/>
    <property type="match status" value="1"/>
</dbReference>
<dbReference type="EC" id="2.3.1.31" evidence="2"/>
<comment type="subunit">
    <text evidence="2">Homodimer.</text>
</comment>
<dbReference type="PANTHER" id="PTHR32268:SF11">
    <property type="entry name" value="HOMOSERINE O-ACETYLTRANSFERASE"/>
    <property type="match status" value="1"/>
</dbReference>
<comment type="caution">
    <text evidence="2">Lacks conserved residue(s) required for the propagation of feature annotation.</text>
</comment>
<evidence type="ECO:0000256" key="3">
    <source>
        <dbReference type="PIRSR" id="PIRSR000443-1"/>
    </source>
</evidence>
<dbReference type="GO" id="GO:0005737">
    <property type="term" value="C:cytoplasm"/>
    <property type="evidence" value="ECO:0007669"/>
    <property type="project" value="UniProtKB-SubCell"/>
</dbReference>
<dbReference type="Proteomes" id="UP000221653">
    <property type="component" value="Unassembled WGS sequence"/>
</dbReference>
<dbReference type="GO" id="GO:0004414">
    <property type="term" value="F:homoserine O-acetyltransferase activity"/>
    <property type="evidence" value="ECO:0007669"/>
    <property type="project" value="UniProtKB-UniRule"/>
</dbReference>
<keyword evidence="2" id="KW-0963">Cytoplasm</keyword>
<dbReference type="InterPro" id="IPR008220">
    <property type="entry name" value="HAT_MetX-like"/>
</dbReference>
<comment type="pathway">
    <text evidence="2">Amino-acid biosynthesis; L-methionine biosynthesis via de novo pathway; O-acetyl-L-homoserine from L-homoserine: step 1/1.</text>
</comment>
<dbReference type="EMBL" id="PDJF01000001">
    <property type="protein sequence ID" value="PFG27144.1"/>
    <property type="molecule type" value="Genomic_DNA"/>
</dbReference>
<dbReference type="Gene3D" id="3.40.50.1820">
    <property type="entry name" value="alpha/beta hydrolase"/>
    <property type="match status" value="1"/>
</dbReference>
<keyword evidence="2" id="KW-0028">Amino-acid biosynthesis</keyword>
<keyword evidence="1 2" id="KW-0808">Transferase</keyword>
<dbReference type="UniPathway" id="UPA00051">
    <property type="reaction ID" value="UER00074"/>
</dbReference>
<feature type="binding site" evidence="2">
    <location>
        <position position="342"/>
    </location>
    <ligand>
        <name>substrate</name>
    </ligand>
</feature>
<comment type="caution">
    <text evidence="5">The sequence shown here is derived from an EMBL/GenBank/DDBJ whole genome shotgun (WGS) entry which is preliminary data.</text>
</comment>
<feature type="active site" description="Nucleophile" evidence="2 3">
    <location>
        <position position="144"/>
    </location>
</feature>
<dbReference type="InterPro" id="IPR000073">
    <property type="entry name" value="AB_hydrolase_1"/>
</dbReference>
<comment type="similarity">
    <text evidence="2">Belongs to the AB hydrolase superfamily. MetX family.</text>
</comment>
<dbReference type="Pfam" id="PF00561">
    <property type="entry name" value="Abhydrolase_1"/>
    <property type="match status" value="1"/>
</dbReference>
<dbReference type="AlphaFoldDB" id="A0A2A9DKL9"/>
<keyword evidence="2" id="KW-0486">Methionine biosynthesis</keyword>
<feature type="active site" evidence="2 3">
    <location>
        <position position="341"/>
    </location>
</feature>
<dbReference type="GO" id="GO:0009092">
    <property type="term" value="P:homoserine metabolic process"/>
    <property type="evidence" value="ECO:0007669"/>
    <property type="project" value="TreeGrafter"/>
</dbReference>
<evidence type="ECO:0000256" key="2">
    <source>
        <dbReference type="HAMAP-Rule" id="MF_00296"/>
    </source>
</evidence>
<dbReference type="GO" id="GO:0009086">
    <property type="term" value="P:methionine biosynthetic process"/>
    <property type="evidence" value="ECO:0007669"/>
    <property type="project" value="UniProtKB-UniRule"/>
</dbReference>
<evidence type="ECO:0000256" key="1">
    <source>
        <dbReference type="ARBA" id="ARBA00022679"/>
    </source>
</evidence>
<accession>A0A2A9DKL9</accession>
<feature type="domain" description="AB hydrolase-1" evidence="4">
    <location>
        <begin position="49"/>
        <end position="345"/>
    </location>
</feature>
<sequence>MYPPLAPAGQLAEVPIGDVRTEAGAIIPNVTVAYQRWGRYRVNEDGTNNVLLVEHALTGDSNAADWWGDLIGAGKALDTDHWCVICTNVLGGCKGTTGPSSVAPDGQPWGSRFPAISVRDQVSTEKQFLDALGITRVAAVIGGSMGGARTLEWAYMYPGVVGAACVIAVSARASAWQIGIQGAQIRAITGDHNWAGGDYYGGPAPVTGLSTARRIAHLTYRGEQEIDERFGTAPQRGENPLGPYRDPAQRFAVESYLDYQAAKLVERFDAGSYVVLTEALNRHDIGRDRGGLNRALADISVPVQVAGVDTDILYPYHQQEHLSRNLGNLIGMAKIVSPIGHDAFLAETRQMDRIVRAFVQFLDPEAVDSKGVIEYYI</sequence>
<evidence type="ECO:0000313" key="5">
    <source>
        <dbReference type="EMBL" id="PFG27144.1"/>
    </source>
</evidence>
<feature type="active site" evidence="2 3">
    <location>
        <position position="311"/>
    </location>
</feature>
<dbReference type="STRING" id="1724.GCA_001044175_00308"/>
<proteinExistence type="inferred from homology"/>
<comment type="subcellular location">
    <subcellularLocation>
        <location evidence="2">Cytoplasm</location>
    </subcellularLocation>
</comment>
<keyword evidence="6" id="KW-1185">Reference proteome</keyword>
<dbReference type="SUPFAM" id="SSF53474">
    <property type="entry name" value="alpha/beta-Hydrolases"/>
    <property type="match status" value="1"/>
</dbReference>
<dbReference type="InterPro" id="IPR029058">
    <property type="entry name" value="AB_hydrolase_fold"/>
</dbReference>
<name>A0A2A9DKL9_9CORY</name>
<evidence type="ECO:0000313" key="6">
    <source>
        <dbReference type="Proteomes" id="UP000221653"/>
    </source>
</evidence>
<dbReference type="NCBIfam" id="TIGR01392">
    <property type="entry name" value="homoserO_Ac_trn"/>
    <property type="match status" value="1"/>
</dbReference>
<dbReference type="NCBIfam" id="NF001209">
    <property type="entry name" value="PRK00175.1"/>
    <property type="match status" value="1"/>
</dbReference>